<dbReference type="AlphaFoldDB" id="A0A3N4KD11"/>
<dbReference type="InParanoid" id="A0A3N4KD11"/>
<gene>
    <name evidence="2" type="ORF">P167DRAFT_540299</name>
</gene>
<name>A0A3N4KD11_9PEZI</name>
<evidence type="ECO:0000256" key="1">
    <source>
        <dbReference type="SAM" id="MobiDB-lite"/>
    </source>
</evidence>
<proteinExistence type="predicted"/>
<keyword evidence="3" id="KW-1185">Reference proteome</keyword>
<feature type="compositionally biased region" description="Basic and acidic residues" evidence="1">
    <location>
        <begin position="1"/>
        <end position="14"/>
    </location>
</feature>
<organism evidence="2 3">
    <name type="scientific">Morchella conica CCBAS932</name>
    <dbReference type="NCBI Taxonomy" id="1392247"/>
    <lineage>
        <taxon>Eukaryota</taxon>
        <taxon>Fungi</taxon>
        <taxon>Dikarya</taxon>
        <taxon>Ascomycota</taxon>
        <taxon>Pezizomycotina</taxon>
        <taxon>Pezizomycetes</taxon>
        <taxon>Pezizales</taxon>
        <taxon>Morchellaceae</taxon>
        <taxon>Morchella</taxon>
    </lineage>
</organism>
<reference evidence="2 3" key="1">
    <citation type="journal article" date="2018" name="Nat. Ecol. Evol.">
        <title>Pezizomycetes genomes reveal the molecular basis of ectomycorrhizal truffle lifestyle.</title>
        <authorList>
            <person name="Murat C."/>
            <person name="Payen T."/>
            <person name="Noel B."/>
            <person name="Kuo A."/>
            <person name="Morin E."/>
            <person name="Chen J."/>
            <person name="Kohler A."/>
            <person name="Krizsan K."/>
            <person name="Balestrini R."/>
            <person name="Da Silva C."/>
            <person name="Montanini B."/>
            <person name="Hainaut M."/>
            <person name="Levati E."/>
            <person name="Barry K.W."/>
            <person name="Belfiori B."/>
            <person name="Cichocki N."/>
            <person name="Clum A."/>
            <person name="Dockter R.B."/>
            <person name="Fauchery L."/>
            <person name="Guy J."/>
            <person name="Iotti M."/>
            <person name="Le Tacon F."/>
            <person name="Lindquist E.A."/>
            <person name="Lipzen A."/>
            <person name="Malagnac F."/>
            <person name="Mello A."/>
            <person name="Molinier V."/>
            <person name="Miyauchi S."/>
            <person name="Poulain J."/>
            <person name="Riccioni C."/>
            <person name="Rubini A."/>
            <person name="Sitrit Y."/>
            <person name="Splivallo R."/>
            <person name="Traeger S."/>
            <person name="Wang M."/>
            <person name="Zifcakova L."/>
            <person name="Wipf D."/>
            <person name="Zambonelli A."/>
            <person name="Paolocci F."/>
            <person name="Nowrousian M."/>
            <person name="Ottonello S."/>
            <person name="Baldrian P."/>
            <person name="Spatafora J.W."/>
            <person name="Henrissat B."/>
            <person name="Nagy L.G."/>
            <person name="Aury J.M."/>
            <person name="Wincker P."/>
            <person name="Grigoriev I.V."/>
            <person name="Bonfante P."/>
            <person name="Martin F.M."/>
        </authorList>
    </citation>
    <scope>NUCLEOTIDE SEQUENCE [LARGE SCALE GENOMIC DNA]</scope>
    <source>
        <strain evidence="2 3">CCBAS932</strain>
    </source>
</reference>
<dbReference type="Proteomes" id="UP000277580">
    <property type="component" value="Unassembled WGS sequence"/>
</dbReference>
<protein>
    <submittedName>
        <fullName evidence="2">Uncharacterized protein</fullName>
    </submittedName>
</protein>
<evidence type="ECO:0000313" key="2">
    <source>
        <dbReference type="EMBL" id="RPB07212.1"/>
    </source>
</evidence>
<evidence type="ECO:0000313" key="3">
    <source>
        <dbReference type="Proteomes" id="UP000277580"/>
    </source>
</evidence>
<accession>A0A3N4KD11</accession>
<feature type="region of interest" description="Disordered" evidence="1">
    <location>
        <begin position="1"/>
        <end position="34"/>
    </location>
</feature>
<sequence length="106" mass="11283">MVHHDDLPDERDTQCHPSFPLSYASPPFPSPDSLVPTYPGGEGFGHYLPVIHATLLLAAAVEPAGNRVLNGVSSIMACSCSCSTVLLRPTVPDITAHTHAHTLTQK</sequence>
<dbReference type="EMBL" id="ML119191">
    <property type="protein sequence ID" value="RPB07212.1"/>
    <property type="molecule type" value="Genomic_DNA"/>
</dbReference>